<feature type="transmembrane region" description="Helical" evidence="16">
    <location>
        <begin position="114"/>
        <end position="135"/>
    </location>
</feature>
<reference evidence="17" key="1">
    <citation type="submission" date="2017-07" db="EMBL/GenBank/DDBJ databases">
        <title>Taro Niue Genome Assembly and Annotation.</title>
        <authorList>
            <person name="Atibalentja N."/>
            <person name="Keating K."/>
            <person name="Fields C.J."/>
        </authorList>
    </citation>
    <scope>NUCLEOTIDE SEQUENCE</scope>
    <source>
        <strain evidence="17">Niue_2</strain>
        <tissue evidence="17">Leaf</tissue>
    </source>
</reference>
<evidence type="ECO:0000256" key="2">
    <source>
        <dbReference type="ARBA" id="ARBA00004760"/>
    </source>
</evidence>
<evidence type="ECO:0000256" key="14">
    <source>
        <dbReference type="ARBA" id="ARBA00083783"/>
    </source>
</evidence>
<dbReference type="Gene3D" id="3.40.50.720">
    <property type="entry name" value="NAD(P)-binding Rossmann-like Domain"/>
    <property type="match status" value="2"/>
</dbReference>
<dbReference type="GO" id="GO:0047560">
    <property type="term" value="F:3-dehydrosphinganine reductase activity"/>
    <property type="evidence" value="ECO:0007669"/>
    <property type="project" value="UniProtKB-EC"/>
</dbReference>
<evidence type="ECO:0000256" key="12">
    <source>
        <dbReference type="ARBA" id="ARBA00050489"/>
    </source>
</evidence>
<evidence type="ECO:0000313" key="17">
    <source>
        <dbReference type="EMBL" id="MQL99367.1"/>
    </source>
</evidence>
<proteinExistence type="inferred from homology"/>
<keyword evidence="10" id="KW-0443">Lipid metabolism</keyword>
<dbReference type="PANTHER" id="PTHR43550:SF3">
    <property type="entry name" value="3-KETODIHYDROSPHINGOSINE REDUCTASE"/>
    <property type="match status" value="1"/>
</dbReference>
<dbReference type="EC" id="1.1.1.102" evidence="11"/>
<keyword evidence="9" id="KW-0560">Oxidoreductase</keyword>
<evidence type="ECO:0000256" key="16">
    <source>
        <dbReference type="SAM" id="Phobius"/>
    </source>
</evidence>
<dbReference type="OrthoDB" id="37659at2759"/>
<name>A0A843VYB9_COLES</name>
<feature type="region of interest" description="Disordered" evidence="15">
    <location>
        <begin position="727"/>
        <end position="748"/>
    </location>
</feature>
<comment type="similarity">
    <text evidence="4">Belongs to the short-chain dehydrogenases/reductases (SDR) family.</text>
</comment>
<keyword evidence="6" id="KW-0256">Endoplasmic reticulum</keyword>
<comment type="pathway">
    <text evidence="3">Sphingolipid metabolism.</text>
</comment>
<keyword evidence="16" id="KW-1133">Transmembrane helix</keyword>
<keyword evidence="7" id="KW-0521">NADP</keyword>
<evidence type="ECO:0000313" key="18">
    <source>
        <dbReference type="Proteomes" id="UP000652761"/>
    </source>
</evidence>
<evidence type="ECO:0000256" key="9">
    <source>
        <dbReference type="ARBA" id="ARBA00023002"/>
    </source>
</evidence>
<dbReference type="InterPro" id="IPR036291">
    <property type="entry name" value="NAD(P)-bd_dom_sf"/>
</dbReference>
<dbReference type="CDD" id="cd05233">
    <property type="entry name" value="SDR_c"/>
    <property type="match status" value="1"/>
</dbReference>
<keyword evidence="5" id="KW-0547">Nucleotide-binding</keyword>
<dbReference type="Proteomes" id="UP000652761">
    <property type="component" value="Unassembled WGS sequence"/>
</dbReference>
<keyword evidence="16" id="KW-0812">Transmembrane</keyword>
<feature type="compositionally biased region" description="Basic and acidic residues" evidence="15">
    <location>
        <begin position="727"/>
        <end position="738"/>
    </location>
</feature>
<evidence type="ECO:0000256" key="5">
    <source>
        <dbReference type="ARBA" id="ARBA00022741"/>
    </source>
</evidence>
<dbReference type="PROSITE" id="PS00061">
    <property type="entry name" value="ADH_SHORT"/>
    <property type="match status" value="1"/>
</dbReference>
<evidence type="ECO:0000256" key="3">
    <source>
        <dbReference type="ARBA" id="ARBA00004991"/>
    </source>
</evidence>
<organism evidence="17 18">
    <name type="scientific">Colocasia esculenta</name>
    <name type="common">Wild taro</name>
    <name type="synonym">Arum esculentum</name>
    <dbReference type="NCBI Taxonomy" id="4460"/>
    <lineage>
        <taxon>Eukaryota</taxon>
        <taxon>Viridiplantae</taxon>
        <taxon>Streptophyta</taxon>
        <taxon>Embryophyta</taxon>
        <taxon>Tracheophyta</taxon>
        <taxon>Spermatophyta</taxon>
        <taxon>Magnoliopsida</taxon>
        <taxon>Liliopsida</taxon>
        <taxon>Araceae</taxon>
        <taxon>Aroideae</taxon>
        <taxon>Colocasieae</taxon>
        <taxon>Colocasia</taxon>
    </lineage>
</organism>
<evidence type="ECO:0000256" key="6">
    <source>
        <dbReference type="ARBA" id="ARBA00022824"/>
    </source>
</evidence>
<evidence type="ECO:0000256" key="1">
    <source>
        <dbReference type="ARBA" id="ARBA00004240"/>
    </source>
</evidence>
<dbReference type="CDD" id="cd08939">
    <property type="entry name" value="KDSR-like_SDR_c"/>
    <property type="match status" value="1"/>
</dbReference>
<evidence type="ECO:0000256" key="11">
    <source>
        <dbReference type="ARBA" id="ARBA00026112"/>
    </source>
</evidence>
<comment type="catalytic activity">
    <reaction evidence="12">
        <text>sphinganine + NADP(+) = 3-oxosphinganine + NADPH + H(+)</text>
        <dbReference type="Rhea" id="RHEA:22640"/>
        <dbReference type="ChEBI" id="CHEBI:15378"/>
        <dbReference type="ChEBI" id="CHEBI:57783"/>
        <dbReference type="ChEBI" id="CHEBI:57817"/>
        <dbReference type="ChEBI" id="CHEBI:58299"/>
        <dbReference type="ChEBI" id="CHEBI:58349"/>
        <dbReference type="EC" id="1.1.1.102"/>
    </reaction>
</comment>
<evidence type="ECO:0000256" key="4">
    <source>
        <dbReference type="ARBA" id="ARBA00006484"/>
    </source>
</evidence>
<keyword evidence="16" id="KW-0472">Membrane</keyword>
<evidence type="ECO:0000256" key="8">
    <source>
        <dbReference type="ARBA" id="ARBA00022919"/>
    </source>
</evidence>
<dbReference type="InterPro" id="IPR020904">
    <property type="entry name" value="Sc_DH/Rdtase_CS"/>
</dbReference>
<dbReference type="Pfam" id="PF00106">
    <property type="entry name" value="adh_short"/>
    <property type="match status" value="2"/>
</dbReference>
<evidence type="ECO:0000256" key="10">
    <source>
        <dbReference type="ARBA" id="ARBA00023098"/>
    </source>
</evidence>
<evidence type="ECO:0000256" key="7">
    <source>
        <dbReference type="ARBA" id="ARBA00022857"/>
    </source>
</evidence>
<dbReference type="FunFam" id="3.40.50.720:FF:000165">
    <property type="entry name" value="3-ketodihydrosphingosine reductase"/>
    <property type="match status" value="1"/>
</dbReference>
<dbReference type="PRINTS" id="PR00081">
    <property type="entry name" value="GDHRDH"/>
</dbReference>
<comment type="pathway">
    <text evidence="2">Lipid metabolism; sphingolipid metabolism.</text>
</comment>
<dbReference type="SUPFAM" id="SSF51735">
    <property type="entry name" value="NAD(P)-binding Rossmann-fold domains"/>
    <property type="match status" value="2"/>
</dbReference>
<keyword evidence="18" id="KW-1185">Reference proteome</keyword>
<gene>
    <name evidence="17" type="ORF">Taro_032090</name>
</gene>
<dbReference type="EMBL" id="NMUH01002338">
    <property type="protein sequence ID" value="MQL99367.1"/>
    <property type="molecule type" value="Genomic_DNA"/>
</dbReference>
<accession>A0A843VYB9</accession>
<evidence type="ECO:0000256" key="13">
    <source>
        <dbReference type="ARBA" id="ARBA00081952"/>
    </source>
</evidence>
<comment type="caution">
    <text evidence="17">The sequence shown here is derived from an EMBL/GenBank/DDBJ whole genome shotgun (WGS) entry which is preliminary data.</text>
</comment>
<dbReference type="GO" id="GO:0000166">
    <property type="term" value="F:nucleotide binding"/>
    <property type="evidence" value="ECO:0007669"/>
    <property type="project" value="UniProtKB-KW"/>
</dbReference>
<dbReference type="GO" id="GO:0005789">
    <property type="term" value="C:endoplasmic reticulum membrane"/>
    <property type="evidence" value="ECO:0007669"/>
    <property type="project" value="TreeGrafter"/>
</dbReference>
<protein>
    <recommendedName>
        <fullName evidence="11">3-dehydrosphinganine reductase</fullName>
        <ecNumber evidence="11">1.1.1.102</ecNumber>
    </recommendedName>
    <alternativeName>
        <fullName evidence="14">3-ketodihydrosphingosine reductase</fullName>
    </alternativeName>
    <alternativeName>
        <fullName evidence="13">3-ketosphinganine reductase</fullName>
    </alternativeName>
</protein>
<dbReference type="PANTHER" id="PTHR43550">
    <property type="entry name" value="3-KETODIHYDROSPHINGOSINE REDUCTASE"/>
    <property type="match status" value="1"/>
</dbReference>
<evidence type="ECO:0000256" key="15">
    <source>
        <dbReference type="SAM" id="MobiDB-lite"/>
    </source>
</evidence>
<comment type="subcellular location">
    <subcellularLocation>
        <location evidence="1">Endoplasmic reticulum</location>
    </subcellularLocation>
</comment>
<dbReference type="InterPro" id="IPR045022">
    <property type="entry name" value="KDSR-like"/>
</dbReference>
<dbReference type="AlphaFoldDB" id="A0A843VYB9"/>
<keyword evidence="8" id="KW-0746">Sphingolipid metabolism</keyword>
<dbReference type="InterPro" id="IPR002347">
    <property type="entry name" value="SDR_fam"/>
</dbReference>
<dbReference type="GO" id="GO:0006666">
    <property type="term" value="P:3-keto-sphinganine metabolic process"/>
    <property type="evidence" value="ECO:0007669"/>
    <property type="project" value="InterPro"/>
</dbReference>
<sequence>MEVLEKKRKSQRSGDCWTRWPTLFRIYLAAFVVQRWSKPAPFPTSFLNSVAGRHRDQPGAQEAFHLGGRVSFPAAALSSITNTSSSFRPPSLSLPSLSLSLSPYCCLFCAMEKALLLLAPLVPLALVPAAIAFLVRPRPARVPVKGRHVFVTGGSSGIGLAIAKRAAAEGAAKVSILARSLRKLEEAREEIIRETGCADVAVYSADVRDEEAVRRAVEAAGPIDVLVCNQGVFLPRELDEQDTEEIKFTLDVNVLGNFHLIKAALPGMKSGGPGAGPRSIAIISSQAGQVGIYGYTAYSASKFALRGLAEALQQEVISHNIHVSLVFPPDTETPGLEQEIQRRPEVTGIITSSSGGMKADEVAKKTLDGIKSAAFMVACNLEGVLLGITTAGVSPQRSWLRALVEVFGAGFARFLAICFQYSWYRAISEHHAKQKSLQWRLRPPQGTADTPPLNKPSPVAPPPCFSLLPLPPRRQPTMAPLLLPRPVKIPIRGRHVFITGGSSGIGLVMARLAAAEGARVSILARNARNLEAARDDIGRATGAEVATYSADVRDEEAVRRAVGAAGPVDVLVCCHGVFPCRELEEQSMEEVKGVIDINLTGTFQLIKAALPGMKGGGDGRPRSIALVSSMAGQTRPELSAILARSSGYMDVNYIARKSIDGIKSGNFFISFGHQGAMLSLATAGLAPQRSLVMAFLEVLLSGLLRIVGLFTVRGWYHTIEEWHAKQKRGSEQSRKRQAEEEDAGSRGRWQRWCQQRGEATVDWPTLLWDWIGADPRPTWLIQQCGIKLQSVWLFAVHLKRYKYPLVDTLNPSLSATLPHFCSLPGKVTHVLTTSDIVIAFSSDGVVVMEAF</sequence>
<dbReference type="GO" id="GO:0030148">
    <property type="term" value="P:sphingolipid biosynthetic process"/>
    <property type="evidence" value="ECO:0007669"/>
    <property type="project" value="InterPro"/>
</dbReference>